<gene>
    <name evidence="4" type="ORF">ALC53_07228</name>
</gene>
<dbReference type="PANTHER" id="PTHR14907:SF2">
    <property type="entry name" value="SUPPRESSOR APC DOMAIN-CONTAINING PROTEIN 2"/>
    <property type="match status" value="1"/>
</dbReference>
<dbReference type="PANTHER" id="PTHR14907">
    <property type="entry name" value="FI14130P"/>
    <property type="match status" value="1"/>
</dbReference>
<dbReference type="CDD" id="cd00054">
    <property type="entry name" value="EGF_CA"/>
    <property type="match status" value="1"/>
</dbReference>
<feature type="coiled-coil region" evidence="2">
    <location>
        <begin position="308"/>
        <end position="342"/>
    </location>
</feature>
<keyword evidence="1" id="KW-1015">Disulfide bond</keyword>
<evidence type="ECO:0000256" key="1">
    <source>
        <dbReference type="PROSITE-ProRule" id="PRU00076"/>
    </source>
</evidence>
<dbReference type="PROSITE" id="PS50026">
    <property type="entry name" value="EGF_3"/>
    <property type="match status" value="1"/>
</dbReference>
<evidence type="ECO:0000313" key="4">
    <source>
        <dbReference type="EMBL" id="KYM82228.1"/>
    </source>
</evidence>
<dbReference type="Pfam" id="PF25825">
    <property type="entry name" value="SAPC2_N"/>
    <property type="match status" value="1"/>
</dbReference>
<dbReference type="Gene3D" id="1.10.287.450">
    <property type="entry name" value="Helix hairpin bin"/>
    <property type="match status" value="1"/>
</dbReference>
<evidence type="ECO:0000313" key="5">
    <source>
        <dbReference type="Proteomes" id="UP000078540"/>
    </source>
</evidence>
<name>A0A195BCF1_9HYME</name>
<protein>
    <recommendedName>
        <fullName evidence="3">EGF-like domain-containing protein</fullName>
    </recommendedName>
</protein>
<dbReference type="Proteomes" id="UP000078540">
    <property type="component" value="Unassembled WGS sequence"/>
</dbReference>
<reference evidence="4 5" key="1">
    <citation type="submission" date="2015-09" db="EMBL/GenBank/DDBJ databases">
        <title>Atta colombica WGS genome.</title>
        <authorList>
            <person name="Nygaard S."/>
            <person name="Hu H."/>
            <person name="Boomsma J."/>
            <person name="Zhang G."/>
        </authorList>
    </citation>
    <scope>NUCLEOTIDE SEQUENCE [LARGE SCALE GENOMIC DNA]</scope>
    <source>
        <strain evidence="4">Treedump-2</strain>
        <tissue evidence="4">Whole body</tissue>
    </source>
</reference>
<proteinExistence type="predicted"/>
<dbReference type="InterPro" id="IPR026828">
    <property type="entry name" value="SAPC2_1/2"/>
</dbReference>
<feature type="domain" description="EGF-like" evidence="3">
    <location>
        <begin position="473"/>
        <end position="513"/>
    </location>
</feature>
<keyword evidence="5" id="KW-1185">Reference proteome</keyword>
<sequence length="535" mass="61018">MAQIQMSTVDGLPKHFVNAMRTLFDIMDDQNIGFVKFADIEGRWQDDGTQGLPKGVLDSLKKVTPPNGMLSFERFCAGLKICLLQIQAEADAKKHDVYGPPKPPRTGAALEGRTMGLERNFDKSEIRTALQNWQMGLMMSDDKEKRQLQAINYRSDARTLLRPTRVLGDGKAVDIQSNQLGLQSKKLLNRRREPRRHTLQNGIDYNMMKRMKQIEQEKDVLLQGLAAVDKAREWYLKQISATQEKIKHLGRMGSHVEQWTEAQQERLELQRARVLEVNRHLAALISSWERGGLPLHMNLAFLSAPTSAQLQQDMLSRLKQQNHRLTEEVSKKSQRIVLLEQEKDSLTIGSDSIPKGNNDPRTTRSNIYNMNIPALENVPHINNRENELNKIKTTKKLMRQNDPLALPNAINICIKRTLSLFFLRVILSKGCELDQMRYGCRIYNAQCSCGYGCKSEYRYDNNDDCKLALKGRRSDICSRSKPCLNEGSCSQISSEPGFKCRCEGTGFYGTYCETPCPRPDNTLFRGQFPYECVVI</sequence>
<keyword evidence="2" id="KW-0175">Coiled coil</keyword>
<dbReference type="AlphaFoldDB" id="A0A195BCF1"/>
<organism evidence="4 5">
    <name type="scientific">Atta colombica</name>
    <dbReference type="NCBI Taxonomy" id="520822"/>
    <lineage>
        <taxon>Eukaryota</taxon>
        <taxon>Metazoa</taxon>
        <taxon>Ecdysozoa</taxon>
        <taxon>Arthropoda</taxon>
        <taxon>Hexapoda</taxon>
        <taxon>Insecta</taxon>
        <taxon>Pterygota</taxon>
        <taxon>Neoptera</taxon>
        <taxon>Endopterygota</taxon>
        <taxon>Hymenoptera</taxon>
        <taxon>Apocrita</taxon>
        <taxon>Aculeata</taxon>
        <taxon>Formicoidea</taxon>
        <taxon>Formicidae</taxon>
        <taxon>Myrmicinae</taxon>
        <taxon>Atta</taxon>
    </lineage>
</organism>
<accession>A0A195BCF1</accession>
<comment type="caution">
    <text evidence="1">Lacks conserved residue(s) required for the propagation of feature annotation.</text>
</comment>
<dbReference type="Pfam" id="PF11414">
    <property type="entry name" value="Suppressor_APC"/>
    <property type="match status" value="1"/>
</dbReference>
<dbReference type="Gene3D" id="2.10.25.10">
    <property type="entry name" value="Laminin"/>
    <property type="match status" value="1"/>
</dbReference>
<dbReference type="InterPro" id="IPR057953">
    <property type="entry name" value="SAPC2_N"/>
</dbReference>
<keyword evidence="1" id="KW-0245">EGF-like domain</keyword>
<evidence type="ECO:0000259" key="3">
    <source>
        <dbReference type="PROSITE" id="PS50026"/>
    </source>
</evidence>
<dbReference type="EMBL" id="KQ976514">
    <property type="protein sequence ID" value="KYM82228.1"/>
    <property type="molecule type" value="Genomic_DNA"/>
</dbReference>
<dbReference type="InterPro" id="IPR000742">
    <property type="entry name" value="EGF"/>
</dbReference>
<evidence type="ECO:0000256" key="2">
    <source>
        <dbReference type="SAM" id="Coils"/>
    </source>
</evidence>
<feature type="disulfide bond" evidence="1">
    <location>
        <begin position="483"/>
        <end position="500"/>
    </location>
</feature>